<evidence type="ECO:0000313" key="1">
    <source>
        <dbReference type="EMBL" id="TWU48940.1"/>
    </source>
</evidence>
<gene>
    <name evidence="1" type="ORF">Poly51_48440</name>
</gene>
<protein>
    <submittedName>
        <fullName evidence="1">Uncharacterized protein</fullName>
    </submittedName>
</protein>
<dbReference type="Proteomes" id="UP000318288">
    <property type="component" value="Unassembled WGS sequence"/>
</dbReference>
<dbReference type="AlphaFoldDB" id="A0A5C6EKC7"/>
<sequence>MFAALAVDPQCHHRRLILTQTNAIEHQSAPCDCAEIFVSQLFNELTASFLPKTRNVGLFDTWRIWLQLFDASGADARNDRLNDLCLKLLGISGNTVTAQLDFVARAVAGLLTHTRPDDFFSLALVQNAART</sequence>
<dbReference type="EMBL" id="SJPW01000006">
    <property type="protein sequence ID" value="TWU48940.1"/>
    <property type="molecule type" value="Genomic_DNA"/>
</dbReference>
<reference evidence="1 2" key="1">
    <citation type="submission" date="2019-02" db="EMBL/GenBank/DDBJ databases">
        <title>Deep-cultivation of Planctomycetes and their phenomic and genomic characterization uncovers novel biology.</title>
        <authorList>
            <person name="Wiegand S."/>
            <person name="Jogler M."/>
            <person name="Boedeker C."/>
            <person name="Pinto D."/>
            <person name="Vollmers J."/>
            <person name="Rivas-Marin E."/>
            <person name="Kohn T."/>
            <person name="Peeters S.H."/>
            <person name="Heuer A."/>
            <person name="Rast P."/>
            <person name="Oberbeckmann S."/>
            <person name="Bunk B."/>
            <person name="Jeske O."/>
            <person name="Meyerdierks A."/>
            <person name="Storesund J.E."/>
            <person name="Kallscheuer N."/>
            <person name="Luecker S."/>
            <person name="Lage O.M."/>
            <person name="Pohl T."/>
            <person name="Merkel B.J."/>
            <person name="Hornburger P."/>
            <person name="Mueller R.-W."/>
            <person name="Bruemmer F."/>
            <person name="Labrenz M."/>
            <person name="Spormann A.M."/>
            <person name="Op Den Camp H."/>
            <person name="Overmann J."/>
            <person name="Amann R."/>
            <person name="Jetten M.S.M."/>
            <person name="Mascher T."/>
            <person name="Medema M.H."/>
            <person name="Devos D.P."/>
            <person name="Kaster A.-K."/>
            <person name="Ovreas L."/>
            <person name="Rohde M."/>
            <person name="Galperin M.Y."/>
            <person name="Jogler C."/>
        </authorList>
    </citation>
    <scope>NUCLEOTIDE SEQUENCE [LARGE SCALE GENOMIC DNA]</scope>
    <source>
        <strain evidence="1 2">Poly51</strain>
    </source>
</reference>
<keyword evidence="2" id="KW-1185">Reference proteome</keyword>
<proteinExistence type="predicted"/>
<organism evidence="1 2">
    <name type="scientific">Rubripirellula tenax</name>
    <dbReference type="NCBI Taxonomy" id="2528015"/>
    <lineage>
        <taxon>Bacteria</taxon>
        <taxon>Pseudomonadati</taxon>
        <taxon>Planctomycetota</taxon>
        <taxon>Planctomycetia</taxon>
        <taxon>Pirellulales</taxon>
        <taxon>Pirellulaceae</taxon>
        <taxon>Rubripirellula</taxon>
    </lineage>
</organism>
<name>A0A5C6EKC7_9BACT</name>
<comment type="caution">
    <text evidence="1">The sequence shown here is derived from an EMBL/GenBank/DDBJ whole genome shotgun (WGS) entry which is preliminary data.</text>
</comment>
<accession>A0A5C6EKC7</accession>
<evidence type="ECO:0000313" key="2">
    <source>
        <dbReference type="Proteomes" id="UP000318288"/>
    </source>
</evidence>